<proteinExistence type="predicted"/>
<evidence type="ECO:0000313" key="1">
    <source>
        <dbReference type="EMBL" id="KAJ7546218.1"/>
    </source>
</evidence>
<comment type="caution">
    <text evidence="1">The sequence shown here is derived from an EMBL/GenBank/DDBJ whole genome shotgun (WGS) entry which is preliminary data.</text>
</comment>
<name>A0ACC2CWF2_DIPCM</name>
<dbReference type="EMBL" id="CM055099">
    <property type="protein sequence ID" value="KAJ7546218.1"/>
    <property type="molecule type" value="Genomic_DNA"/>
</dbReference>
<gene>
    <name evidence="1" type="ORF">O6H91_08G030200</name>
</gene>
<protein>
    <submittedName>
        <fullName evidence="1">Uncharacterized protein</fullName>
    </submittedName>
</protein>
<dbReference type="Proteomes" id="UP001162992">
    <property type="component" value="Chromosome 8"/>
</dbReference>
<sequence>MMTERHRVPRSTEPSSLPLVFLCLAMFLVFFPWQSMSELLFMVTIQAIRDIGLSFLFVPLCLLLAVQLMMTQPRSNSSITAGAQNCDTEDDGSAWAIIIMLGLTALLAWFRTALEQPWVSDS</sequence>
<evidence type="ECO:0000313" key="2">
    <source>
        <dbReference type="Proteomes" id="UP001162992"/>
    </source>
</evidence>
<reference evidence="2" key="1">
    <citation type="journal article" date="2024" name="Proc. Natl. Acad. Sci. U.S.A.">
        <title>Extraordinary preservation of gene collinearity over three hundred million years revealed in homosporous lycophytes.</title>
        <authorList>
            <person name="Li C."/>
            <person name="Wickell D."/>
            <person name="Kuo L.Y."/>
            <person name="Chen X."/>
            <person name="Nie B."/>
            <person name="Liao X."/>
            <person name="Peng D."/>
            <person name="Ji J."/>
            <person name="Jenkins J."/>
            <person name="Williams M."/>
            <person name="Shu S."/>
            <person name="Plott C."/>
            <person name="Barry K."/>
            <person name="Rajasekar S."/>
            <person name="Grimwood J."/>
            <person name="Han X."/>
            <person name="Sun S."/>
            <person name="Hou Z."/>
            <person name="He W."/>
            <person name="Dai G."/>
            <person name="Sun C."/>
            <person name="Schmutz J."/>
            <person name="Leebens-Mack J.H."/>
            <person name="Li F.W."/>
            <person name="Wang L."/>
        </authorList>
    </citation>
    <scope>NUCLEOTIDE SEQUENCE [LARGE SCALE GENOMIC DNA]</scope>
    <source>
        <strain evidence="2">cv. PW_Plant_1</strain>
    </source>
</reference>
<keyword evidence="2" id="KW-1185">Reference proteome</keyword>
<accession>A0ACC2CWF2</accession>
<organism evidence="1 2">
    <name type="scientific">Diphasiastrum complanatum</name>
    <name type="common">Issler's clubmoss</name>
    <name type="synonym">Lycopodium complanatum</name>
    <dbReference type="NCBI Taxonomy" id="34168"/>
    <lineage>
        <taxon>Eukaryota</taxon>
        <taxon>Viridiplantae</taxon>
        <taxon>Streptophyta</taxon>
        <taxon>Embryophyta</taxon>
        <taxon>Tracheophyta</taxon>
        <taxon>Lycopodiopsida</taxon>
        <taxon>Lycopodiales</taxon>
        <taxon>Lycopodiaceae</taxon>
        <taxon>Lycopodioideae</taxon>
        <taxon>Diphasiastrum</taxon>
    </lineage>
</organism>